<dbReference type="EMBL" id="BMKK01000005">
    <property type="protein sequence ID" value="GGD60695.1"/>
    <property type="molecule type" value="Genomic_DNA"/>
</dbReference>
<organism evidence="1 2">
    <name type="scientific">Emticicia aquatilis</name>
    <dbReference type="NCBI Taxonomy" id="1537369"/>
    <lineage>
        <taxon>Bacteria</taxon>
        <taxon>Pseudomonadati</taxon>
        <taxon>Bacteroidota</taxon>
        <taxon>Cytophagia</taxon>
        <taxon>Cytophagales</taxon>
        <taxon>Leadbetterellaceae</taxon>
        <taxon>Emticicia</taxon>
    </lineage>
</organism>
<dbReference type="Proteomes" id="UP000609064">
    <property type="component" value="Unassembled WGS sequence"/>
</dbReference>
<gene>
    <name evidence="1" type="ORF">GCM10011514_25800</name>
</gene>
<evidence type="ECO:0000313" key="2">
    <source>
        <dbReference type="Proteomes" id="UP000609064"/>
    </source>
</evidence>
<keyword evidence="2" id="KW-1185">Reference proteome</keyword>
<reference evidence="1" key="1">
    <citation type="journal article" date="2014" name="Int. J. Syst. Evol. Microbiol.">
        <title>Complete genome sequence of Corynebacterium casei LMG S-19264T (=DSM 44701T), isolated from a smear-ripened cheese.</title>
        <authorList>
            <consortium name="US DOE Joint Genome Institute (JGI-PGF)"/>
            <person name="Walter F."/>
            <person name="Albersmeier A."/>
            <person name="Kalinowski J."/>
            <person name="Ruckert C."/>
        </authorList>
    </citation>
    <scope>NUCLEOTIDE SEQUENCE</scope>
    <source>
        <strain evidence="1">CGMCC 1.15958</strain>
    </source>
</reference>
<dbReference type="RefSeq" id="WP_188766516.1">
    <property type="nucleotide sequence ID" value="NZ_BMKK01000005.1"/>
</dbReference>
<sequence>MKKIAIALIMFFTLDEAFSQSSYLSKTVKGSDYIEPYDRNAVYGRDRNNVYQALAERQRQFDKNVQTIRDNINYCSNEANKLTNNNDADIQAIGVKMGASITYLINDLNSNPRDYSNSNIFNNVIDRLNNIINTANKELKQLN</sequence>
<protein>
    <submittedName>
        <fullName evidence="1">Uncharacterized protein</fullName>
    </submittedName>
</protein>
<accession>A0A916YU86</accession>
<reference evidence="1" key="2">
    <citation type="submission" date="2020-09" db="EMBL/GenBank/DDBJ databases">
        <authorList>
            <person name="Sun Q."/>
            <person name="Zhou Y."/>
        </authorList>
    </citation>
    <scope>NUCLEOTIDE SEQUENCE</scope>
    <source>
        <strain evidence="1">CGMCC 1.15958</strain>
    </source>
</reference>
<comment type="caution">
    <text evidence="1">The sequence shown here is derived from an EMBL/GenBank/DDBJ whole genome shotgun (WGS) entry which is preliminary data.</text>
</comment>
<proteinExistence type="predicted"/>
<evidence type="ECO:0000313" key="1">
    <source>
        <dbReference type="EMBL" id="GGD60695.1"/>
    </source>
</evidence>
<dbReference type="AlphaFoldDB" id="A0A916YU86"/>
<name>A0A916YU86_9BACT</name>